<dbReference type="Pfam" id="PF01042">
    <property type="entry name" value="Ribonuc_L-PSP"/>
    <property type="match status" value="1"/>
</dbReference>
<organism evidence="2">
    <name type="scientific">marine sediment metagenome</name>
    <dbReference type="NCBI Taxonomy" id="412755"/>
    <lineage>
        <taxon>unclassified sequences</taxon>
        <taxon>metagenomes</taxon>
        <taxon>ecological metagenomes</taxon>
    </lineage>
</organism>
<dbReference type="InterPro" id="IPR006056">
    <property type="entry name" value="RidA"/>
</dbReference>
<dbReference type="GO" id="GO:0019239">
    <property type="term" value="F:deaminase activity"/>
    <property type="evidence" value="ECO:0007669"/>
    <property type="project" value="TreeGrafter"/>
</dbReference>
<proteinExistence type="inferred from homology"/>
<dbReference type="NCBIfam" id="TIGR00004">
    <property type="entry name" value="Rid family detoxifying hydrolase"/>
    <property type="match status" value="1"/>
</dbReference>
<dbReference type="Gene3D" id="3.30.1330.40">
    <property type="entry name" value="RutC-like"/>
    <property type="match status" value="1"/>
</dbReference>
<dbReference type="SUPFAM" id="SSF55298">
    <property type="entry name" value="YjgF-like"/>
    <property type="match status" value="1"/>
</dbReference>
<protein>
    <submittedName>
        <fullName evidence="2">Uncharacterized protein</fullName>
    </submittedName>
</protein>
<sequence>MTKREFIIMPNTADWPFSSAVRAGDFTFVSGNSGTVDAQGNPVEGIEAQTRQCFENVKQVLQAAGSSLSDVVKVTVFLANIDDFAKMNEVYRGYFPKDRPARSTVITGLVHSDMLIEIECIAYKP</sequence>
<dbReference type="InterPro" id="IPR019897">
    <property type="entry name" value="RidA_CS"/>
</dbReference>
<gene>
    <name evidence="2" type="ORF">S06H3_14977</name>
</gene>
<dbReference type="InterPro" id="IPR006175">
    <property type="entry name" value="YjgF/YER057c/UK114"/>
</dbReference>
<dbReference type="EMBL" id="BARV01007348">
    <property type="protein sequence ID" value="GAI06720.1"/>
    <property type="molecule type" value="Genomic_DNA"/>
</dbReference>
<dbReference type="InterPro" id="IPR035959">
    <property type="entry name" value="RutC-like_sf"/>
</dbReference>
<dbReference type="PANTHER" id="PTHR11803:SF39">
    <property type="entry name" value="2-IMINOBUTANOATE_2-IMINOPROPANOATE DEAMINASE"/>
    <property type="match status" value="1"/>
</dbReference>
<dbReference type="FunFam" id="3.30.1330.40:FF:000001">
    <property type="entry name" value="L-PSP family endoribonuclease"/>
    <property type="match status" value="1"/>
</dbReference>
<accession>X1LWB7</accession>
<reference evidence="2" key="1">
    <citation type="journal article" date="2014" name="Front. Microbiol.">
        <title>High frequency of phylogenetically diverse reductive dehalogenase-homologous genes in deep subseafloor sedimentary metagenomes.</title>
        <authorList>
            <person name="Kawai M."/>
            <person name="Futagami T."/>
            <person name="Toyoda A."/>
            <person name="Takaki Y."/>
            <person name="Nishi S."/>
            <person name="Hori S."/>
            <person name="Arai W."/>
            <person name="Tsubouchi T."/>
            <person name="Morono Y."/>
            <person name="Uchiyama I."/>
            <person name="Ito T."/>
            <person name="Fujiyama A."/>
            <person name="Inagaki F."/>
            <person name="Takami H."/>
        </authorList>
    </citation>
    <scope>NUCLEOTIDE SEQUENCE</scope>
    <source>
        <strain evidence="2">Expedition CK06-06</strain>
    </source>
</reference>
<dbReference type="GO" id="GO:0005829">
    <property type="term" value="C:cytosol"/>
    <property type="evidence" value="ECO:0007669"/>
    <property type="project" value="TreeGrafter"/>
</dbReference>
<dbReference type="CDD" id="cd00448">
    <property type="entry name" value="YjgF_YER057c_UK114_family"/>
    <property type="match status" value="1"/>
</dbReference>
<dbReference type="PROSITE" id="PS01094">
    <property type="entry name" value="UPF0076"/>
    <property type="match status" value="1"/>
</dbReference>
<name>X1LWB7_9ZZZZ</name>
<dbReference type="PANTHER" id="PTHR11803">
    <property type="entry name" value="2-IMINOBUTANOATE/2-IMINOPROPANOATE DEAMINASE RIDA"/>
    <property type="match status" value="1"/>
</dbReference>
<comment type="caution">
    <text evidence="2">The sequence shown here is derived from an EMBL/GenBank/DDBJ whole genome shotgun (WGS) entry which is preliminary data.</text>
</comment>
<evidence type="ECO:0000313" key="2">
    <source>
        <dbReference type="EMBL" id="GAI06720.1"/>
    </source>
</evidence>
<dbReference type="AlphaFoldDB" id="X1LWB7"/>
<comment type="similarity">
    <text evidence="1">Belongs to the RutC family.</text>
</comment>
<evidence type="ECO:0000256" key="1">
    <source>
        <dbReference type="ARBA" id="ARBA00010552"/>
    </source>
</evidence>